<keyword evidence="12" id="KW-1185">Reference proteome</keyword>
<dbReference type="SMART" id="SM00645">
    <property type="entry name" value="Pept_C1"/>
    <property type="match status" value="1"/>
</dbReference>
<comment type="function">
    <text evidence="9">Expression of the protease correlates with blood-feeding and suggests a role for the protease in blood digestion.</text>
</comment>
<evidence type="ECO:0000256" key="7">
    <source>
        <dbReference type="ARBA" id="ARBA00023157"/>
    </source>
</evidence>
<dbReference type="PROSITE" id="PS00639">
    <property type="entry name" value="THIOL_PROTEASE_HIS"/>
    <property type="match status" value="1"/>
</dbReference>
<keyword evidence="4" id="KW-0378">Hydrolase</keyword>
<sequence>MKCVMLALFLHLCQAAGDDVDASQEIPLLSGESLVDYLRKNQDLFEVKSDRTPGLEFQIMNEKFKNHDLNPVVKDDFNDTGDDIPESYDPRTIWTNCSSLFYIPDQANCASCWAVSTAAAISDRICIATKAEKQVQISAADIISCCSNCGYGCGGGYPLEAWQFFMNEGVVSGGDYHSKDCCRPYPLHPCGHHDNQTYYGECHEENVPAPPCRRICQAGFRKQYRLDKRYGKSAYRLPQSVTAIQRDILRHGSVVATYALYADFDYYKSGIYKYTAGNLRGYHAVKMIGWGNENGTDYWLIANSLNTDWGEEGFFRIIRGINDCGIEEGVYAGLVDIDSL</sequence>
<keyword evidence="5" id="KW-0788">Thiol protease</keyword>
<dbReference type="InterPro" id="IPR025660">
    <property type="entry name" value="Pept_his_AS"/>
</dbReference>
<organism evidence="12 13">
    <name type="scientific">Haemonchus contortus</name>
    <name type="common">Barber pole worm</name>
    <dbReference type="NCBI Taxonomy" id="6289"/>
    <lineage>
        <taxon>Eukaryota</taxon>
        <taxon>Metazoa</taxon>
        <taxon>Ecdysozoa</taxon>
        <taxon>Nematoda</taxon>
        <taxon>Chromadorea</taxon>
        <taxon>Rhabditida</taxon>
        <taxon>Rhabditina</taxon>
        <taxon>Rhabditomorpha</taxon>
        <taxon>Strongyloidea</taxon>
        <taxon>Trichostrongylidae</taxon>
        <taxon>Haemonchus</taxon>
    </lineage>
</organism>
<evidence type="ECO:0000256" key="4">
    <source>
        <dbReference type="ARBA" id="ARBA00022801"/>
    </source>
</evidence>
<evidence type="ECO:0000256" key="3">
    <source>
        <dbReference type="ARBA" id="ARBA00022729"/>
    </source>
</evidence>
<feature type="signal peptide" evidence="10">
    <location>
        <begin position="1"/>
        <end position="15"/>
    </location>
</feature>
<dbReference type="PRINTS" id="PR00705">
    <property type="entry name" value="PAPAIN"/>
</dbReference>
<comment type="similarity">
    <text evidence="1">Belongs to the peptidase C1 family.</text>
</comment>
<evidence type="ECO:0000313" key="13">
    <source>
        <dbReference type="WBParaSite" id="HCON_00017710-00001"/>
    </source>
</evidence>
<protein>
    <submittedName>
        <fullName evidence="13">Pept_C1 domain-containing protein</fullName>
    </submittedName>
</protein>
<dbReference type="WBParaSite" id="HCON_00017710-00001">
    <property type="protein sequence ID" value="HCON_00017710-00001"/>
    <property type="gene ID" value="HCON_00017710"/>
</dbReference>
<accession>A0A7I4XXI4</accession>
<dbReference type="InterPro" id="IPR000668">
    <property type="entry name" value="Peptidase_C1A_C"/>
</dbReference>
<evidence type="ECO:0000256" key="1">
    <source>
        <dbReference type="ARBA" id="ARBA00008455"/>
    </source>
</evidence>
<name>A0A7I4XXI4_HAECO</name>
<dbReference type="CDD" id="cd02620">
    <property type="entry name" value="Peptidase_C1A_CathepsinB"/>
    <property type="match status" value="1"/>
</dbReference>
<dbReference type="Gene3D" id="3.90.70.10">
    <property type="entry name" value="Cysteine proteinases"/>
    <property type="match status" value="1"/>
</dbReference>
<dbReference type="InterPro" id="IPR038765">
    <property type="entry name" value="Papain-like_cys_pep_sf"/>
</dbReference>
<dbReference type="SUPFAM" id="SSF54001">
    <property type="entry name" value="Cysteine proteinases"/>
    <property type="match status" value="1"/>
</dbReference>
<evidence type="ECO:0000256" key="9">
    <source>
        <dbReference type="ARBA" id="ARBA00057399"/>
    </source>
</evidence>
<feature type="domain" description="Peptidase C1A papain C-terminal" evidence="11">
    <location>
        <begin position="84"/>
        <end position="334"/>
    </location>
</feature>
<evidence type="ECO:0000259" key="11">
    <source>
        <dbReference type="SMART" id="SM00645"/>
    </source>
</evidence>
<dbReference type="PANTHER" id="PTHR12411">
    <property type="entry name" value="CYSTEINE PROTEASE FAMILY C1-RELATED"/>
    <property type="match status" value="1"/>
</dbReference>
<keyword evidence="6" id="KW-0865">Zymogen</keyword>
<evidence type="ECO:0000256" key="2">
    <source>
        <dbReference type="ARBA" id="ARBA00022670"/>
    </source>
</evidence>
<evidence type="ECO:0000256" key="8">
    <source>
        <dbReference type="ARBA" id="ARBA00023180"/>
    </source>
</evidence>
<evidence type="ECO:0000256" key="10">
    <source>
        <dbReference type="SAM" id="SignalP"/>
    </source>
</evidence>
<dbReference type="InterPro" id="IPR013128">
    <property type="entry name" value="Peptidase_C1A"/>
</dbReference>
<evidence type="ECO:0000256" key="5">
    <source>
        <dbReference type="ARBA" id="ARBA00022807"/>
    </source>
</evidence>
<keyword evidence="3 10" id="KW-0732">Signal</keyword>
<keyword evidence="2" id="KW-0645">Protease</keyword>
<dbReference type="FunFam" id="3.90.70.10:FF:000031">
    <property type="entry name" value="Cathepsin B"/>
    <property type="match status" value="1"/>
</dbReference>
<keyword evidence="8" id="KW-0325">Glycoprotein</keyword>
<dbReference type="GO" id="GO:0006508">
    <property type="term" value="P:proteolysis"/>
    <property type="evidence" value="ECO:0007669"/>
    <property type="project" value="UniProtKB-KW"/>
</dbReference>
<dbReference type="GO" id="GO:0008234">
    <property type="term" value="F:cysteine-type peptidase activity"/>
    <property type="evidence" value="ECO:0007669"/>
    <property type="project" value="UniProtKB-KW"/>
</dbReference>
<dbReference type="Proteomes" id="UP000025227">
    <property type="component" value="Unplaced"/>
</dbReference>
<evidence type="ECO:0000313" key="12">
    <source>
        <dbReference type="Proteomes" id="UP000025227"/>
    </source>
</evidence>
<evidence type="ECO:0000256" key="6">
    <source>
        <dbReference type="ARBA" id="ARBA00023145"/>
    </source>
</evidence>
<dbReference type="Pfam" id="PF00112">
    <property type="entry name" value="Peptidase_C1"/>
    <property type="match status" value="1"/>
</dbReference>
<proteinExistence type="inferred from homology"/>
<dbReference type="AlphaFoldDB" id="A0A7I4XXI4"/>
<reference evidence="13" key="1">
    <citation type="submission" date="2020-12" db="UniProtKB">
        <authorList>
            <consortium name="WormBaseParasite"/>
        </authorList>
    </citation>
    <scope>IDENTIFICATION</scope>
    <source>
        <strain evidence="13">MHco3</strain>
    </source>
</reference>
<keyword evidence="7" id="KW-1015">Disulfide bond</keyword>
<dbReference type="OrthoDB" id="640249at2759"/>
<feature type="chain" id="PRO_5029713267" evidence="10">
    <location>
        <begin position="16"/>
        <end position="340"/>
    </location>
</feature>